<dbReference type="InterPro" id="IPR016181">
    <property type="entry name" value="Acyl_CoA_acyltransferase"/>
</dbReference>
<feature type="transmembrane region" description="Helical" evidence="2">
    <location>
        <begin position="81"/>
        <end position="101"/>
    </location>
</feature>
<dbReference type="GO" id="GO:0008080">
    <property type="term" value="F:N-acetyltransferase activity"/>
    <property type="evidence" value="ECO:0007669"/>
    <property type="project" value="InterPro"/>
</dbReference>
<dbReference type="SUPFAM" id="SSF55729">
    <property type="entry name" value="Acyl-CoA N-acyltransferases (Nat)"/>
    <property type="match status" value="1"/>
</dbReference>
<gene>
    <name evidence="4" type="ORF">DFH07DRAFT_78715</name>
</gene>
<comment type="caution">
    <text evidence="4">The sequence shown here is derived from an EMBL/GenBank/DDBJ whole genome shotgun (WGS) entry which is preliminary data.</text>
</comment>
<dbReference type="Gene3D" id="3.40.630.30">
    <property type="match status" value="1"/>
</dbReference>
<name>A0AAD7IDC0_9AGAR</name>
<evidence type="ECO:0000256" key="2">
    <source>
        <dbReference type="SAM" id="Phobius"/>
    </source>
</evidence>
<keyword evidence="2" id="KW-1133">Transmembrane helix</keyword>
<dbReference type="InterPro" id="IPR000182">
    <property type="entry name" value="GNAT_dom"/>
</dbReference>
<evidence type="ECO:0000313" key="4">
    <source>
        <dbReference type="EMBL" id="KAJ7739234.1"/>
    </source>
</evidence>
<dbReference type="AlphaFoldDB" id="A0AAD7IDC0"/>
<keyword evidence="2" id="KW-0472">Membrane</keyword>
<reference evidence="4" key="1">
    <citation type="submission" date="2023-03" db="EMBL/GenBank/DDBJ databases">
        <title>Massive genome expansion in bonnet fungi (Mycena s.s.) driven by repeated elements and novel gene families across ecological guilds.</title>
        <authorList>
            <consortium name="Lawrence Berkeley National Laboratory"/>
            <person name="Harder C.B."/>
            <person name="Miyauchi S."/>
            <person name="Viragh M."/>
            <person name="Kuo A."/>
            <person name="Thoen E."/>
            <person name="Andreopoulos B."/>
            <person name="Lu D."/>
            <person name="Skrede I."/>
            <person name="Drula E."/>
            <person name="Henrissat B."/>
            <person name="Morin E."/>
            <person name="Kohler A."/>
            <person name="Barry K."/>
            <person name="LaButti K."/>
            <person name="Morin E."/>
            <person name="Salamov A."/>
            <person name="Lipzen A."/>
            <person name="Mereny Z."/>
            <person name="Hegedus B."/>
            <person name="Baldrian P."/>
            <person name="Stursova M."/>
            <person name="Weitz H."/>
            <person name="Taylor A."/>
            <person name="Grigoriev I.V."/>
            <person name="Nagy L.G."/>
            <person name="Martin F."/>
            <person name="Kauserud H."/>
        </authorList>
    </citation>
    <scope>NUCLEOTIDE SEQUENCE</scope>
    <source>
        <strain evidence="4">CBHHK188m</strain>
    </source>
</reference>
<keyword evidence="5" id="KW-1185">Reference proteome</keyword>
<dbReference type="PANTHER" id="PTHR13947">
    <property type="entry name" value="GNAT FAMILY N-ACETYLTRANSFERASE"/>
    <property type="match status" value="1"/>
</dbReference>
<dbReference type="Pfam" id="PF00583">
    <property type="entry name" value="Acetyltransf_1"/>
    <property type="match status" value="1"/>
</dbReference>
<evidence type="ECO:0000259" key="3">
    <source>
        <dbReference type="PROSITE" id="PS51186"/>
    </source>
</evidence>
<evidence type="ECO:0000256" key="1">
    <source>
        <dbReference type="ARBA" id="ARBA00022679"/>
    </source>
</evidence>
<accession>A0AAD7IDC0</accession>
<keyword evidence="1" id="KW-0808">Transferase</keyword>
<keyword evidence="2" id="KW-0812">Transmembrane</keyword>
<dbReference type="Proteomes" id="UP001215280">
    <property type="component" value="Unassembled WGS sequence"/>
</dbReference>
<dbReference type="InterPro" id="IPR050769">
    <property type="entry name" value="NAT_camello-type"/>
</dbReference>
<dbReference type="EMBL" id="JARJLG010000133">
    <property type="protein sequence ID" value="KAJ7739234.1"/>
    <property type="molecule type" value="Genomic_DNA"/>
</dbReference>
<proteinExistence type="predicted"/>
<dbReference type="PROSITE" id="PS51186">
    <property type="entry name" value="GNAT"/>
    <property type="match status" value="1"/>
</dbReference>
<sequence>MAAEKTRPLDVVVPRSEGDIIIRQFQCRDAAQVHAMLIEGLVYGPESPRNVALRRNLSSPISCLAYTGFGLGAACFMRQNYIFRIGGAALCLAAATLFICVRRSITKMFLDFCASARKTDMANIPKSYEVPLPLNDVQPFPPQGPGGFWVAAIESPNQKTSEVVGYVGADYHANTDPSSAELRRMIVSMRLRRRGIGSLLISAVIAHAQSLAPLLETLELETTEFQPGPRKLYEKHGFSFVGTRVIRMPLFQVTVLRFRRKVFTDEQ</sequence>
<protein>
    <recommendedName>
        <fullName evidence="3">N-acetyltransferase domain-containing protein</fullName>
    </recommendedName>
</protein>
<dbReference type="PANTHER" id="PTHR13947:SF37">
    <property type="entry name" value="LD18367P"/>
    <property type="match status" value="1"/>
</dbReference>
<dbReference type="CDD" id="cd04301">
    <property type="entry name" value="NAT_SF"/>
    <property type="match status" value="1"/>
</dbReference>
<feature type="domain" description="N-acetyltransferase" evidence="3">
    <location>
        <begin position="108"/>
        <end position="261"/>
    </location>
</feature>
<evidence type="ECO:0000313" key="5">
    <source>
        <dbReference type="Proteomes" id="UP001215280"/>
    </source>
</evidence>
<organism evidence="4 5">
    <name type="scientific">Mycena maculata</name>
    <dbReference type="NCBI Taxonomy" id="230809"/>
    <lineage>
        <taxon>Eukaryota</taxon>
        <taxon>Fungi</taxon>
        <taxon>Dikarya</taxon>
        <taxon>Basidiomycota</taxon>
        <taxon>Agaricomycotina</taxon>
        <taxon>Agaricomycetes</taxon>
        <taxon>Agaricomycetidae</taxon>
        <taxon>Agaricales</taxon>
        <taxon>Marasmiineae</taxon>
        <taxon>Mycenaceae</taxon>
        <taxon>Mycena</taxon>
    </lineage>
</organism>